<dbReference type="Proteomes" id="UP000534783">
    <property type="component" value="Unassembled WGS sequence"/>
</dbReference>
<dbReference type="GO" id="GO:0030246">
    <property type="term" value="F:carbohydrate binding"/>
    <property type="evidence" value="ECO:0007669"/>
    <property type="project" value="InterPro"/>
</dbReference>
<gene>
    <name evidence="1" type="ORF">MNODULE_04635</name>
</gene>
<dbReference type="Gene3D" id="2.60.40.1120">
    <property type="entry name" value="Carboxypeptidase-like, regulatory domain"/>
    <property type="match status" value="1"/>
</dbReference>
<dbReference type="InterPro" id="IPR013784">
    <property type="entry name" value="Carb-bd-like_fold"/>
</dbReference>
<dbReference type="AlphaFoldDB" id="A0A7X6IA51"/>
<keyword evidence="2" id="KW-1185">Reference proteome</keyword>
<dbReference type="GO" id="GO:0004180">
    <property type="term" value="F:carboxypeptidase activity"/>
    <property type="evidence" value="ECO:0007669"/>
    <property type="project" value="UniProtKB-KW"/>
</dbReference>
<dbReference type="EMBL" id="VTOW01000001">
    <property type="protein sequence ID" value="NKE70030.1"/>
    <property type="molecule type" value="Genomic_DNA"/>
</dbReference>
<dbReference type="SUPFAM" id="SSF49452">
    <property type="entry name" value="Starch-binding domain-like"/>
    <property type="match status" value="1"/>
</dbReference>
<evidence type="ECO:0000313" key="2">
    <source>
        <dbReference type="Proteomes" id="UP000534783"/>
    </source>
</evidence>
<reference evidence="1 2" key="1">
    <citation type="journal article" date="2020" name="Nature">
        <title>Bacterial chemolithoautotrophy via manganese oxidation.</title>
        <authorList>
            <person name="Yu H."/>
            <person name="Leadbetter J.R."/>
        </authorList>
    </citation>
    <scope>NUCLEOTIDE SEQUENCE [LARGE SCALE GENOMIC DNA]</scope>
    <source>
        <strain evidence="1 2">Mn-1</strain>
    </source>
</reference>
<comment type="caution">
    <text evidence="1">The sequence shown here is derived from an EMBL/GenBank/DDBJ whole genome shotgun (WGS) entry which is preliminary data.</text>
</comment>
<sequence>MGRIISLLAFWSLIGASAGWGYEEGPVTDGGVLEGKVVLNGTPPPARIFHLIFSPNIDFCGRISDGKGNRLLKEFEVAPDGGLKNTVVAVVGVQRGKPFNYTPEVTIEDCRIAPWVTPVRNGHPFRMVNKDPIAHDVQGYTLKDEYTFAMFNKPLTPETIASKTVKLRNGHYLFRTQCGVHDFMQSWGLAVGNPYFAVTGQDGRFTIPDLPPGEYDVIAWHPHVKIRAGRIKIEPNGKSELNFAFDAAEVDIPIHDLQTQFRMDTALQPHHLVPPAVELQQY</sequence>
<proteinExistence type="predicted"/>
<keyword evidence="1" id="KW-0645">Protease</keyword>
<evidence type="ECO:0000313" key="1">
    <source>
        <dbReference type="EMBL" id="NKE70030.1"/>
    </source>
</evidence>
<accession>A0A7X6IA51</accession>
<keyword evidence="1" id="KW-0121">Carboxypeptidase</keyword>
<name>A0A7X6IA51_9BACT</name>
<protein>
    <submittedName>
        <fullName evidence="1">Carboxypeptidase regulatory-like domain-containing protein</fullName>
    </submittedName>
</protein>
<organism evidence="1 2">
    <name type="scientific">Candidatus Manganitrophus noduliformans</name>
    <dbReference type="NCBI Taxonomy" id="2606439"/>
    <lineage>
        <taxon>Bacteria</taxon>
        <taxon>Pseudomonadati</taxon>
        <taxon>Nitrospirota</taxon>
        <taxon>Nitrospiria</taxon>
        <taxon>Candidatus Troglogloeales</taxon>
        <taxon>Candidatus Manganitrophaceae</taxon>
        <taxon>Candidatus Manganitrophus</taxon>
    </lineage>
</organism>
<keyword evidence="1" id="KW-0378">Hydrolase</keyword>
<dbReference type="RefSeq" id="WP_168058300.1">
    <property type="nucleotide sequence ID" value="NZ_VTOW01000001.1"/>
</dbReference>